<dbReference type="InterPro" id="IPR009057">
    <property type="entry name" value="Homeodomain-like_sf"/>
</dbReference>
<proteinExistence type="predicted"/>
<comment type="caution">
    <text evidence="1">The sequence shown here is derived from an EMBL/GenBank/DDBJ whole genome shotgun (WGS) entry which is preliminary data.</text>
</comment>
<gene>
    <name evidence="1" type="ORF">K5L01_03980</name>
</gene>
<dbReference type="SUPFAM" id="SSF46689">
    <property type="entry name" value="Homeodomain-like"/>
    <property type="match status" value="1"/>
</dbReference>
<dbReference type="Gene3D" id="1.10.357.10">
    <property type="entry name" value="Tetracycline Repressor, domain 2"/>
    <property type="match status" value="1"/>
</dbReference>
<organism evidence="1 2">
    <name type="scientific">Stenotrophomonas mori</name>
    <dbReference type="NCBI Taxonomy" id="2871096"/>
    <lineage>
        <taxon>Bacteria</taxon>
        <taxon>Pseudomonadati</taxon>
        <taxon>Pseudomonadota</taxon>
        <taxon>Gammaproteobacteria</taxon>
        <taxon>Lysobacterales</taxon>
        <taxon>Lysobacteraceae</taxon>
        <taxon>Stenotrophomonas</taxon>
    </lineage>
</organism>
<keyword evidence="2" id="KW-1185">Reference proteome</keyword>
<evidence type="ECO:0000313" key="2">
    <source>
        <dbReference type="Proteomes" id="UP001431235"/>
    </source>
</evidence>
<dbReference type="EMBL" id="JAIKTS010000001">
    <property type="protein sequence ID" value="MCL7713822.1"/>
    <property type="molecule type" value="Genomic_DNA"/>
</dbReference>
<sequence length="209" mass="22205">MHAGQPPPARGRPRRITPQRIAEAGIALGLPNLTFVGVAGALGVSPVALYRHVPNLEALKHLVAEAIFQRWAPPLAVRGEDGELEGYLRRFVAASQALVKAHPGLTPYLLRRSAATAPMLDKIGAHQRHVAEVFGLSTGQARWLLATLAFHCFAGADALYSAMAVDTGRPSPGDDRELAELEAEFAPGMDALIVGVLAMLEERGTPAAE</sequence>
<name>A0ABT0SET3_9GAMM</name>
<accession>A0ABT0SET3</accession>
<protein>
    <submittedName>
        <fullName evidence="1">TetR/AcrR family transcriptional regulator</fullName>
    </submittedName>
</protein>
<evidence type="ECO:0000313" key="1">
    <source>
        <dbReference type="EMBL" id="MCL7713822.1"/>
    </source>
</evidence>
<dbReference type="Proteomes" id="UP001431235">
    <property type="component" value="Unassembled WGS sequence"/>
</dbReference>
<dbReference type="RefSeq" id="WP_250062141.1">
    <property type="nucleotide sequence ID" value="NZ_JAIKTS010000001.1"/>
</dbReference>
<reference evidence="1 2" key="1">
    <citation type="submission" date="2021-08" db="EMBL/GenBank/DDBJ databases">
        <title>Novel members of of the genus Stenotrophomonas from differernt environment.</title>
        <authorList>
            <person name="Deng Y."/>
        </authorList>
    </citation>
    <scope>NUCLEOTIDE SEQUENCE [LARGE SCALE GENOMIC DNA]</scope>
    <source>
        <strain evidence="1 2">CPCC 101365</strain>
    </source>
</reference>